<protein>
    <recommendedName>
        <fullName evidence="5">NADH-ubiquinone oxidoreductase chain 2</fullName>
        <ecNumber evidence="4">7.1.1.2</ecNumber>
    </recommendedName>
    <alternativeName>
        <fullName evidence="17">NADH dehydrogenase subunit 2</fullName>
    </alternativeName>
</protein>
<dbReference type="EMBL" id="MT919976">
    <property type="protein sequence ID" value="UEC47352.1"/>
    <property type="molecule type" value="Genomic_DNA"/>
</dbReference>
<evidence type="ECO:0000256" key="10">
    <source>
        <dbReference type="ARBA" id="ARBA00022967"/>
    </source>
</evidence>
<keyword evidence="16 19" id="KW-0472">Membrane</keyword>
<name>A0A3R5SL75_9HYME</name>
<evidence type="ECO:0000256" key="14">
    <source>
        <dbReference type="ARBA" id="ARBA00023075"/>
    </source>
</evidence>
<dbReference type="GO" id="GO:0006120">
    <property type="term" value="P:mitochondrial electron transport, NADH to ubiquinone"/>
    <property type="evidence" value="ECO:0007669"/>
    <property type="project" value="TreeGrafter"/>
</dbReference>
<geneLocation type="mitochondrion" evidence="21"/>
<keyword evidence="14" id="KW-0830">Ubiquinone</keyword>
<keyword evidence="10" id="KW-1278">Translocase</keyword>
<evidence type="ECO:0000256" key="18">
    <source>
        <dbReference type="ARBA" id="ARBA00049551"/>
    </source>
</evidence>
<feature type="transmembrane region" description="Helical" evidence="19">
    <location>
        <begin position="193"/>
        <end position="214"/>
    </location>
</feature>
<comment type="similarity">
    <text evidence="3">Belongs to the complex I subunit 2 family.</text>
</comment>
<feature type="transmembrane region" description="Helical" evidence="19">
    <location>
        <begin position="7"/>
        <end position="26"/>
    </location>
</feature>
<evidence type="ECO:0000256" key="19">
    <source>
        <dbReference type="SAM" id="Phobius"/>
    </source>
</evidence>
<keyword evidence="9" id="KW-0999">Mitochondrion inner membrane</keyword>
<evidence type="ECO:0000256" key="1">
    <source>
        <dbReference type="ARBA" id="ARBA00003257"/>
    </source>
</evidence>
<dbReference type="EMBL" id="MH719017">
    <property type="protein sequence ID" value="QAA79732.1"/>
    <property type="molecule type" value="Genomic_DNA"/>
</dbReference>
<dbReference type="InterPro" id="IPR001750">
    <property type="entry name" value="ND/Mrp_TM"/>
</dbReference>
<evidence type="ECO:0000256" key="3">
    <source>
        <dbReference type="ARBA" id="ARBA00007012"/>
    </source>
</evidence>
<feature type="transmembrane region" description="Helical" evidence="19">
    <location>
        <begin position="221"/>
        <end position="242"/>
    </location>
</feature>
<evidence type="ECO:0000259" key="20">
    <source>
        <dbReference type="Pfam" id="PF00361"/>
    </source>
</evidence>
<keyword evidence="6" id="KW-0813">Transport</keyword>
<feature type="transmembrane region" description="Helical" evidence="19">
    <location>
        <begin position="262"/>
        <end position="281"/>
    </location>
</feature>
<keyword evidence="13" id="KW-0520">NAD</keyword>
<evidence type="ECO:0000256" key="17">
    <source>
        <dbReference type="ARBA" id="ARBA00031028"/>
    </source>
</evidence>
<feature type="transmembrane region" description="Helical" evidence="19">
    <location>
        <begin position="32"/>
        <end position="49"/>
    </location>
</feature>
<feature type="transmembrane region" description="Helical" evidence="19">
    <location>
        <begin position="56"/>
        <end position="78"/>
    </location>
</feature>
<feature type="transmembrane region" description="Helical" evidence="19">
    <location>
        <begin position="302"/>
        <end position="325"/>
    </location>
</feature>
<evidence type="ECO:0000256" key="8">
    <source>
        <dbReference type="ARBA" id="ARBA00022692"/>
    </source>
</evidence>
<keyword evidence="8 19" id="KW-0812">Transmembrane</keyword>
<evidence type="ECO:0000256" key="2">
    <source>
        <dbReference type="ARBA" id="ARBA00004448"/>
    </source>
</evidence>
<keyword evidence="7" id="KW-0679">Respiratory chain</keyword>
<keyword evidence="15 21" id="KW-0496">Mitochondrion</keyword>
<evidence type="ECO:0000256" key="11">
    <source>
        <dbReference type="ARBA" id="ARBA00022982"/>
    </source>
</evidence>
<keyword evidence="12 19" id="KW-1133">Transmembrane helix</keyword>
<evidence type="ECO:0000256" key="6">
    <source>
        <dbReference type="ARBA" id="ARBA00022448"/>
    </source>
</evidence>
<evidence type="ECO:0000256" key="7">
    <source>
        <dbReference type="ARBA" id="ARBA00022660"/>
    </source>
</evidence>
<feature type="transmembrane region" description="Helical" evidence="19">
    <location>
        <begin position="145"/>
        <end position="163"/>
    </location>
</feature>
<gene>
    <name evidence="21" type="primary">ND2</name>
</gene>
<dbReference type="RefSeq" id="YP_009560357.1">
    <property type="nucleotide sequence ID" value="NC_041075.1"/>
</dbReference>
<dbReference type="GO" id="GO:0008137">
    <property type="term" value="F:NADH dehydrogenase (ubiquinone) activity"/>
    <property type="evidence" value="ECO:0007669"/>
    <property type="project" value="UniProtKB-EC"/>
</dbReference>
<evidence type="ECO:0000313" key="22">
    <source>
        <dbReference type="EMBL" id="UEC47352.1"/>
    </source>
</evidence>
<dbReference type="CTD" id="4536"/>
<feature type="domain" description="NADH:quinone oxidoreductase/Mrp antiporter transmembrane" evidence="20">
    <location>
        <begin position="88"/>
        <end position="269"/>
    </location>
</feature>
<dbReference type="InterPro" id="IPR050175">
    <property type="entry name" value="Complex_I_Subunit_2"/>
</dbReference>
<comment type="function">
    <text evidence="1">Core subunit of the mitochondrial membrane respiratory chain NADH dehydrogenase (Complex I) that is believed to belong to the minimal assembly required for catalysis. Complex I functions in the transfer of electrons from NADH to the respiratory chain. The immediate electron acceptor for the enzyme is believed to be ubiquinone.</text>
</comment>
<feature type="transmembrane region" description="Helical" evidence="19">
    <location>
        <begin position="121"/>
        <end position="139"/>
    </location>
</feature>
<dbReference type="Pfam" id="PF00361">
    <property type="entry name" value="Proton_antipo_M"/>
    <property type="match status" value="1"/>
</dbReference>
<comment type="subcellular location">
    <subcellularLocation>
        <location evidence="2">Mitochondrion inner membrane</location>
        <topology evidence="2">Multi-pass membrane protein</topology>
    </subcellularLocation>
</comment>
<dbReference type="AlphaFoldDB" id="A0A3R5SL75"/>
<comment type="catalytic activity">
    <reaction evidence="18">
        <text>a ubiquinone + NADH + 5 H(+)(in) = a ubiquinol + NAD(+) + 4 H(+)(out)</text>
        <dbReference type="Rhea" id="RHEA:29091"/>
        <dbReference type="Rhea" id="RHEA-COMP:9565"/>
        <dbReference type="Rhea" id="RHEA-COMP:9566"/>
        <dbReference type="ChEBI" id="CHEBI:15378"/>
        <dbReference type="ChEBI" id="CHEBI:16389"/>
        <dbReference type="ChEBI" id="CHEBI:17976"/>
        <dbReference type="ChEBI" id="CHEBI:57540"/>
        <dbReference type="ChEBI" id="CHEBI:57945"/>
        <dbReference type="EC" id="7.1.1.2"/>
    </reaction>
</comment>
<keyword evidence="11" id="KW-0249">Electron transport</keyword>
<reference evidence="21" key="1">
    <citation type="submission" date="2018-08" db="EMBL/GenBank/DDBJ databases">
        <title>The complete mitochondrial genome of Siberian odorous ant, Dolichoderus sibiricus Emery, 1889 (Hymenoptera: Formicidae).</title>
        <authorList>
            <person name="Park J."/>
            <person name="Kwon W."/>
            <person name="Park J."/>
        </authorList>
    </citation>
    <scope>NUCLEOTIDE SEQUENCE</scope>
</reference>
<proteinExistence type="inferred from homology"/>
<evidence type="ECO:0000256" key="13">
    <source>
        <dbReference type="ARBA" id="ARBA00023027"/>
    </source>
</evidence>
<organism evidence="21">
    <name type="scientific">Dolichoderus sibiricus</name>
    <dbReference type="NCBI Taxonomy" id="609446"/>
    <lineage>
        <taxon>Eukaryota</taxon>
        <taxon>Metazoa</taxon>
        <taxon>Ecdysozoa</taxon>
        <taxon>Arthropoda</taxon>
        <taxon>Hexapoda</taxon>
        <taxon>Insecta</taxon>
        <taxon>Pterygota</taxon>
        <taxon>Neoptera</taxon>
        <taxon>Endopterygota</taxon>
        <taxon>Hymenoptera</taxon>
        <taxon>Apocrita</taxon>
        <taxon>Aculeata</taxon>
        <taxon>Formicoidea</taxon>
        <taxon>Formicidae</taxon>
        <taxon>Dolichoderinae</taxon>
        <taxon>Dolichoderus</taxon>
    </lineage>
</organism>
<reference evidence="22" key="2">
    <citation type="submission" date="2020-08" db="EMBL/GenBank/DDBJ databases">
        <title>Mitochondrial evolution of Dolichoderus quadripunctatus species group ants.</title>
        <authorList>
            <person name="Park J."/>
            <person name="Xi H."/>
            <person name="Park J."/>
        </authorList>
    </citation>
    <scope>NUCLEOTIDE SEQUENCE</scope>
</reference>
<evidence type="ECO:0000256" key="5">
    <source>
        <dbReference type="ARBA" id="ARBA00021008"/>
    </source>
</evidence>
<dbReference type="PANTHER" id="PTHR46552">
    <property type="entry name" value="NADH-UBIQUINONE OXIDOREDUCTASE CHAIN 2"/>
    <property type="match status" value="1"/>
</dbReference>
<dbReference type="EC" id="7.1.1.2" evidence="4"/>
<evidence type="ECO:0000313" key="21">
    <source>
        <dbReference type="EMBL" id="QAA79732.1"/>
    </source>
</evidence>
<dbReference type="GeneID" id="39330613"/>
<evidence type="ECO:0000256" key="9">
    <source>
        <dbReference type="ARBA" id="ARBA00022792"/>
    </source>
</evidence>
<accession>A0A3R5SL75</accession>
<evidence type="ECO:0000256" key="15">
    <source>
        <dbReference type="ARBA" id="ARBA00023128"/>
    </source>
</evidence>
<evidence type="ECO:0000256" key="4">
    <source>
        <dbReference type="ARBA" id="ARBA00012944"/>
    </source>
</evidence>
<dbReference type="PANTHER" id="PTHR46552:SF1">
    <property type="entry name" value="NADH-UBIQUINONE OXIDOREDUCTASE CHAIN 2"/>
    <property type="match status" value="1"/>
</dbReference>
<evidence type="ECO:0000256" key="16">
    <source>
        <dbReference type="ARBA" id="ARBA00023136"/>
    </source>
</evidence>
<dbReference type="GO" id="GO:0005743">
    <property type="term" value="C:mitochondrial inner membrane"/>
    <property type="evidence" value="ECO:0007669"/>
    <property type="project" value="UniProtKB-SubCell"/>
</dbReference>
<evidence type="ECO:0000256" key="12">
    <source>
        <dbReference type="ARBA" id="ARBA00022989"/>
    </source>
</evidence>
<sequence>MLLYNIFIKYFILMNMSILAILSLFMNDIMNIWFMMEINNFLFISYLSYSMKNKKMIFFYFTIQIIPSLMLILMIIMSSLLITKNHLEMSLLYISLMIKLGVPPFHFWMPLISTYMSWMNLFFLLTIQKIIPFSILSIMNDKNSIMLIMVILSSIIPPIMMLTQLKFKKILTYSSINQSSWMIMLIFMKNIFWIMYMINYMIITMLIFYFINFYKMSFNYLYLNFNTIMLMMMLNMAGMPPFSFFMFKWLSIFIFMFNSMKLFMLFMVMMISSLMMFFLYLRMMYMSMFLKLSSSKLIKMNIYYTNFNKSIIWILSMVLSLMIIMI</sequence>